<reference evidence="6 7" key="1">
    <citation type="submission" date="2022-03" db="EMBL/GenBank/DDBJ databases">
        <authorList>
            <person name="Brunel B."/>
        </authorList>
    </citation>
    <scope>NUCLEOTIDE SEQUENCE [LARGE SCALE GENOMIC DNA]</scope>
    <source>
        <strain evidence="6">STM5069sample</strain>
    </source>
</reference>
<gene>
    <name evidence="6" type="ORF">MES5069_390081</name>
</gene>
<dbReference type="Gene3D" id="1.20.120.10">
    <property type="entry name" value="Cytochrome c/b562"/>
    <property type="match status" value="1"/>
</dbReference>
<dbReference type="SUPFAM" id="SSF47175">
    <property type="entry name" value="Cytochromes"/>
    <property type="match status" value="1"/>
</dbReference>
<dbReference type="PROSITE" id="PS51009">
    <property type="entry name" value="CYTCII"/>
    <property type="match status" value="1"/>
</dbReference>
<evidence type="ECO:0000256" key="2">
    <source>
        <dbReference type="ARBA" id="ARBA00022617"/>
    </source>
</evidence>
<keyword evidence="4" id="KW-0249">Electron transport</keyword>
<evidence type="ECO:0000256" key="3">
    <source>
        <dbReference type="ARBA" id="ARBA00022723"/>
    </source>
</evidence>
<organism evidence="6 7">
    <name type="scientific">Mesorhizobium escarrei</name>
    <dbReference type="NCBI Taxonomy" id="666018"/>
    <lineage>
        <taxon>Bacteria</taxon>
        <taxon>Pseudomonadati</taxon>
        <taxon>Pseudomonadota</taxon>
        <taxon>Alphaproteobacteria</taxon>
        <taxon>Hyphomicrobiales</taxon>
        <taxon>Phyllobacteriaceae</taxon>
        <taxon>Mesorhizobium</taxon>
    </lineage>
</organism>
<keyword evidence="2" id="KW-0349">Heme</keyword>
<protein>
    <recommendedName>
        <fullName evidence="8">Cytochrome c</fullName>
    </recommendedName>
</protein>
<dbReference type="PIRSF" id="PIRSF000027">
    <property type="entry name" value="Cytc_c_prime"/>
    <property type="match status" value="1"/>
</dbReference>
<dbReference type="InterPro" id="IPR010980">
    <property type="entry name" value="Cyt_c/b562"/>
</dbReference>
<evidence type="ECO:0008006" key="8">
    <source>
        <dbReference type="Google" id="ProtNLM"/>
    </source>
</evidence>
<keyword evidence="5" id="KW-0408">Iron</keyword>
<name>A0ABM9E3D0_9HYPH</name>
<evidence type="ECO:0000313" key="7">
    <source>
        <dbReference type="Proteomes" id="UP001153050"/>
    </source>
</evidence>
<keyword evidence="3" id="KW-0479">Metal-binding</keyword>
<dbReference type="InterPro" id="IPR012127">
    <property type="entry name" value="Cyt_c_prime"/>
</dbReference>
<dbReference type="Proteomes" id="UP001153050">
    <property type="component" value="Unassembled WGS sequence"/>
</dbReference>
<evidence type="ECO:0000256" key="5">
    <source>
        <dbReference type="ARBA" id="ARBA00023004"/>
    </source>
</evidence>
<evidence type="ECO:0000313" key="6">
    <source>
        <dbReference type="EMBL" id="CAH2403593.1"/>
    </source>
</evidence>
<keyword evidence="7" id="KW-1185">Reference proteome</keyword>
<proteinExistence type="predicted"/>
<comment type="caution">
    <text evidence="6">The sequence shown here is derived from an EMBL/GenBank/DDBJ whole genome shotgun (WGS) entry which is preliminary data.</text>
</comment>
<accession>A0ABM9E3D0</accession>
<dbReference type="EMBL" id="CAKXZT010000134">
    <property type="protein sequence ID" value="CAH2403593.1"/>
    <property type="molecule type" value="Genomic_DNA"/>
</dbReference>
<evidence type="ECO:0000256" key="1">
    <source>
        <dbReference type="ARBA" id="ARBA00022448"/>
    </source>
</evidence>
<keyword evidence="1" id="KW-0813">Transport</keyword>
<dbReference type="Pfam" id="PF01322">
    <property type="entry name" value="Cytochrom_C_2"/>
    <property type="match status" value="1"/>
</dbReference>
<evidence type="ECO:0000256" key="4">
    <source>
        <dbReference type="ARBA" id="ARBA00022982"/>
    </source>
</evidence>
<sequence>MKNMGRELKAIGEMLVGKAPFDTAAVVQHADALHENCHRTTTLFPPGSIDHHSKALPAIWEKPEAFQEAMQKLHNATETFAATAPLGDRAALAASFEQTRKICNGCHETFRSPDN</sequence>
<dbReference type="InterPro" id="IPR002321">
    <property type="entry name" value="Cyt_c_II"/>
</dbReference>